<dbReference type="EMBL" id="BARW01031769">
    <property type="protein sequence ID" value="GAJ05993.1"/>
    <property type="molecule type" value="Genomic_DNA"/>
</dbReference>
<sequence>MSKSTQGARIRIGSDHPFAKRCLVQTALRDRSYVFANAKRRMAPEELGIFVV</sequence>
<name>X1TL14_9ZZZZ</name>
<reference evidence="1" key="1">
    <citation type="journal article" date="2014" name="Front. Microbiol.">
        <title>High frequency of phylogenetically diverse reductive dehalogenase-homologous genes in deep subseafloor sedimentary metagenomes.</title>
        <authorList>
            <person name="Kawai M."/>
            <person name="Futagami T."/>
            <person name="Toyoda A."/>
            <person name="Takaki Y."/>
            <person name="Nishi S."/>
            <person name="Hori S."/>
            <person name="Arai W."/>
            <person name="Tsubouchi T."/>
            <person name="Morono Y."/>
            <person name="Uchiyama I."/>
            <person name="Ito T."/>
            <person name="Fujiyama A."/>
            <person name="Inagaki F."/>
            <person name="Takami H."/>
        </authorList>
    </citation>
    <scope>NUCLEOTIDE SEQUENCE</scope>
    <source>
        <strain evidence="1">Expedition CK06-06</strain>
    </source>
</reference>
<comment type="caution">
    <text evidence="1">The sequence shown here is derived from an EMBL/GenBank/DDBJ whole genome shotgun (WGS) entry which is preliminary data.</text>
</comment>
<protein>
    <submittedName>
        <fullName evidence="1">Uncharacterized protein</fullName>
    </submittedName>
</protein>
<dbReference type="AlphaFoldDB" id="X1TL14"/>
<gene>
    <name evidence="1" type="ORF">S12H4_50445</name>
</gene>
<accession>X1TL14</accession>
<evidence type="ECO:0000313" key="1">
    <source>
        <dbReference type="EMBL" id="GAJ05993.1"/>
    </source>
</evidence>
<proteinExistence type="predicted"/>
<organism evidence="1">
    <name type="scientific">marine sediment metagenome</name>
    <dbReference type="NCBI Taxonomy" id="412755"/>
    <lineage>
        <taxon>unclassified sequences</taxon>
        <taxon>metagenomes</taxon>
        <taxon>ecological metagenomes</taxon>
    </lineage>
</organism>